<dbReference type="Pfam" id="PF02805">
    <property type="entry name" value="Ada_Zn_binding"/>
    <property type="match status" value="1"/>
</dbReference>
<sequence length="63" mass="7237">MEPDDQTWQIIANNDDCLDGQRWYAVKSTMIFCKPSCPSRLPDRQNVIMYADPEQAMAAGFRP</sequence>
<dbReference type="Gene3D" id="3.40.10.10">
    <property type="entry name" value="DNA Methylphosphotriester Repair Domain"/>
    <property type="match status" value="1"/>
</dbReference>
<dbReference type="RefSeq" id="WP_235786850.1">
    <property type="nucleotide sequence ID" value="NZ_BBJM01000058.1"/>
</dbReference>
<dbReference type="Proteomes" id="UP000028700">
    <property type="component" value="Unassembled WGS sequence"/>
</dbReference>
<dbReference type="AlphaFoldDB" id="A0A081BL30"/>
<dbReference type="GO" id="GO:0008270">
    <property type="term" value="F:zinc ion binding"/>
    <property type="evidence" value="ECO:0007669"/>
    <property type="project" value="InterPro"/>
</dbReference>
<evidence type="ECO:0000256" key="1">
    <source>
        <dbReference type="ARBA" id="ARBA00023159"/>
    </source>
</evidence>
<protein>
    <submittedName>
        <fullName evidence="3">Putative ADA regulatory protein</fullName>
    </submittedName>
</protein>
<dbReference type="SUPFAM" id="SSF57884">
    <property type="entry name" value="Ada DNA repair protein, N-terminal domain (N-Ada 10)"/>
    <property type="match status" value="1"/>
</dbReference>
<dbReference type="GO" id="GO:0003677">
    <property type="term" value="F:DNA binding"/>
    <property type="evidence" value="ECO:0007669"/>
    <property type="project" value="InterPro"/>
</dbReference>
<dbReference type="GO" id="GO:0006355">
    <property type="term" value="P:regulation of DNA-templated transcription"/>
    <property type="evidence" value="ECO:0007669"/>
    <property type="project" value="InterPro"/>
</dbReference>
<dbReference type="InterPro" id="IPR035451">
    <property type="entry name" value="Ada-like_dom_sf"/>
</dbReference>
<gene>
    <name evidence="3" type="ORF">LOSG293_580030</name>
</gene>
<name>A0A081BL30_9LACO</name>
<dbReference type="GO" id="GO:0006281">
    <property type="term" value="P:DNA repair"/>
    <property type="evidence" value="ECO:0007669"/>
    <property type="project" value="InterPro"/>
</dbReference>
<accession>A0A081BL30</accession>
<reference evidence="3" key="1">
    <citation type="journal article" date="2014" name="Genome Announc.">
        <title>Draft Genome Sequence of Lactobacillus oryzae Strain SG293T.</title>
        <authorList>
            <person name="Tanizawa Y."/>
            <person name="Fujisawa T."/>
            <person name="Mochizuki T."/>
            <person name="Kaminuma E."/>
            <person name="Nakamura Y."/>
            <person name="Tohno M."/>
        </authorList>
    </citation>
    <scope>NUCLEOTIDE SEQUENCE [LARGE SCALE GENOMIC DNA]</scope>
    <source>
        <strain evidence="3">SG293</strain>
    </source>
</reference>
<dbReference type="EMBL" id="BBJM01000058">
    <property type="protein sequence ID" value="GAK48748.1"/>
    <property type="molecule type" value="Genomic_DNA"/>
</dbReference>
<feature type="domain" description="Ada DNA repair metal-binding" evidence="2">
    <location>
        <begin position="7"/>
        <end position="63"/>
    </location>
</feature>
<evidence type="ECO:0000313" key="4">
    <source>
        <dbReference type="Proteomes" id="UP000028700"/>
    </source>
</evidence>
<keyword evidence="4" id="KW-1185">Reference proteome</keyword>
<proteinExistence type="predicted"/>
<organism evidence="3 4">
    <name type="scientific">Secundilactobacillus oryzae JCM 18671</name>
    <dbReference type="NCBI Taxonomy" id="1291743"/>
    <lineage>
        <taxon>Bacteria</taxon>
        <taxon>Bacillati</taxon>
        <taxon>Bacillota</taxon>
        <taxon>Bacilli</taxon>
        <taxon>Lactobacillales</taxon>
        <taxon>Lactobacillaceae</taxon>
        <taxon>Secundilactobacillus</taxon>
    </lineage>
</organism>
<evidence type="ECO:0000259" key="2">
    <source>
        <dbReference type="Pfam" id="PF02805"/>
    </source>
</evidence>
<dbReference type="InterPro" id="IPR004026">
    <property type="entry name" value="Ada_DNA_repair_Zn-bd"/>
</dbReference>
<keyword evidence="1" id="KW-0010">Activator</keyword>
<dbReference type="STRING" id="1291743.LOSG293_580030"/>
<dbReference type="eggNOG" id="COG2169">
    <property type="taxonomic scope" value="Bacteria"/>
</dbReference>
<dbReference type="GO" id="GO:0008168">
    <property type="term" value="F:methyltransferase activity"/>
    <property type="evidence" value="ECO:0007669"/>
    <property type="project" value="InterPro"/>
</dbReference>
<evidence type="ECO:0000313" key="3">
    <source>
        <dbReference type="EMBL" id="GAK48748.1"/>
    </source>
</evidence>
<comment type="caution">
    <text evidence="3">The sequence shown here is derived from an EMBL/GenBank/DDBJ whole genome shotgun (WGS) entry which is preliminary data.</text>
</comment>